<dbReference type="PANTHER" id="PTHR13526:SF8">
    <property type="entry name" value="TRANSCRIPTION FACTOR SPT20 HOMOLOG"/>
    <property type="match status" value="1"/>
</dbReference>
<dbReference type="GO" id="GO:0000124">
    <property type="term" value="C:SAGA complex"/>
    <property type="evidence" value="ECO:0007669"/>
    <property type="project" value="InterPro"/>
</dbReference>
<organism evidence="3 4">
    <name type="scientific">Aphis glycines</name>
    <name type="common">Soybean aphid</name>
    <dbReference type="NCBI Taxonomy" id="307491"/>
    <lineage>
        <taxon>Eukaryota</taxon>
        <taxon>Metazoa</taxon>
        <taxon>Ecdysozoa</taxon>
        <taxon>Arthropoda</taxon>
        <taxon>Hexapoda</taxon>
        <taxon>Insecta</taxon>
        <taxon>Pterygota</taxon>
        <taxon>Neoptera</taxon>
        <taxon>Paraneoptera</taxon>
        <taxon>Hemiptera</taxon>
        <taxon>Sternorrhyncha</taxon>
        <taxon>Aphidomorpha</taxon>
        <taxon>Aphidoidea</taxon>
        <taxon>Aphididae</taxon>
        <taxon>Aphidini</taxon>
        <taxon>Aphis</taxon>
        <taxon>Aphis</taxon>
    </lineage>
</organism>
<dbReference type="EMBL" id="VYZN01000008">
    <property type="protein sequence ID" value="KAE9543521.1"/>
    <property type="molecule type" value="Genomic_DNA"/>
</dbReference>
<evidence type="ECO:0000313" key="4">
    <source>
        <dbReference type="Proteomes" id="UP000475862"/>
    </source>
</evidence>
<dbReference type="OrthoDB" id="1932706at2759"/>
<keyword evidence="1" id="KW-0175">Coiled coil</keyword>
<protein>
    <submittedName>
        <fullName evidence="3">Uncharacterized protein</fullName>
    </submittedName>
</protein>
<dbReference type="Proteomes" id="UP000475862">
    <property type="component" value="Unassembled WGS sequence"/>
</dbReference>
<evidence type="ECO:0000256" key="1">
    <source>
        <dbReference type="SAM" id="Coils"/>
    </source>
</evidence>
<evidence type="ECO:0000313" key="3">
    <source>
        <dbReference type="EMBL" id="KAE9543521.1"/>
    </source>
</evidence>
<keyword evidence="4" id="KW-1185">Reference proteome</keyword>
<gene>
    <name evidence="3" type="ORF">AGLY_002321</name>
</gene>
<feature type="coiled-coil region" evidence="1">
    <location>
        <begin position="226"/>
        <end position="283"/>
    </location>
</feature>
<reference evidence="3 4" key="1">
    <citation type="submission" date="2019-08" db="EMBL/GenBank/DDBJ databases">
        <title>The genome of the soybean aphid Biotype 1, its phylome, world population structure and adaptation to the North American continent.</title>
        <authorList>
            <person name="Giordano R."/>
            <person name="Donthu R.K."/>
            <person name="Hernandez A.G."/>
            <person name="Wright C.L."/>
            <person name="Zimin A.V."/>
        </authorList>
    </citation>
    <scope>NUCLEOTIDE SEQUENCE [LARGE SCALE GENOMIC DNA]</scope>
    <source>
        <tissue evidence="3">Whole aphids</tissue>
    </source>
</reference>
<dbReference type="GO" id="GO:0003712">
    <property type="term" value="F:transcription coregulator activity"/>
    <property type="evidence" value="ECO:0007669"/>
    <property type="project" value="InterPro"/>
</dbReference>
<feature type="compositionally biased region" description="Basic residues" evidence="2">
    <location>
        <begin position="60"/>
        <end position="72"/>
    </location>
</feature>
<comment type="caution">
    <text evidence="3">The sequence shown here is derived from an EMBL/GenBank/DDBJ whole genome shotgun (WGS) entry which is preliminary data.</text>
</comment>
<dbReference type="PANTHER" id="PTHR13526">
    <property type="entry name" value="TRANSCRIPTION FACTOR SPT20 HOMOLOG"/>
    <property type="match status" value="1"/>
</dbReference>
<proteinExistence type="predicted"/>
<evidence type="ECO:0000256" key="2">
    <source>
        <dbReference type="SAM" id="MobiDB-lite"/>
    </source>
</evidence>
<sequence length="1705" mass="198783">MDNLADKQIITARTLFNLAHSYLKTTNINDEQENKNEDNEKEKIIKNNIQQNKKEEATGIKHKKNVKKKKTKSNSDNEIELYLQVQVDSKYQQQLCTKVQSEDLNTALQKPEIEIELKIEIPKELESSYNKNVDIEKQLEENSKNKSQKNNPTKTKQELIYREIRDDSEVQNETEKKITLNINKDELVEFEGKNINCCKTQNQIQKGVEIKSQEKDNSDIFLELELKEQQNMHDNLIETLQRSIQRRIERLICQIPLKNQKMEKELRQEIEELNKEIKELDPANVNELNKEILEEVTKKNYLPVQVNFLKNLYLSFNQDLTPFYNKLDQLSNDITQTSIQKKLNEEFLKKLDSVLQQKSNGEIQEKHQKTSNKVKYKDNDDIKSVKEKKMKLIDESKKAINLRNNDKIGNDEKIKENETQHNVLKGIQKGVNEAEKIQNQLKETDEKKKYQYYDLVIQYNQERTQDLKGHAQHVLGNRVSVDVYDNAVKSFINQIDQDALKAKICNEGVVVIDQTEKKDIKNVNFQLEFYKSVEIEEQLQNKNEKRLQNYFDGEINRDFKIKNKETTTKVQENSDVEIEDVEEKLQEYSEIENDEHFETVRENIKLKIGASEKAIIEDSGLKIGDPEKEVQEDSDVDIEGFEGEILKFPEVKIEDFDEESQENTDVDVEDVSEEEFNDRNEVVEIMEDIEEDIEVKSNCSNSSMENSILSEKTPTTICNESYFTINPNSKLKYDEEENLKMIDSVNSTTMLTDHIKEQQKFFKLKHELDDLSQEYKGYVQQRVLNELQQELDDKQLQEMKIFPDMFNEVKLNTDEDFQKEIDELQSELCQLEPEYMRDEPLYFEEDNTSQKLKEKPYDLFEKLHSIHRKQLCKFANSKEWPERHFQPSSLLDVLFDEPNEVKPNVLVIILHSIDEGYSIKINTDKNSNSPNEYFFNYSNDTILEYMENEQLPPDLLDLLDSAKPRLFYSGCVIAEIHDQVDEIPGRVYRLLLRPFNMSIQRDIDRIIAKNSHPTNTNYWTTKKRLKLESILLRKYYPVMCMDSSPIAGLVVNLQHQMLSCRTITLNPLKRKYNCSNQKPLKKDLYNESNDNINTSMLLNERQRKSTKLMDTENTNVDNYILWKFDFRIKSLNLFKLFLVIITETQEFSLLLSTNPKVDSIRKMRFKIQLKQNELKTYINMILEILRQKISPDIEVVRRYKCQDNSVPLSLKSVPSLFNDNVYKANHADISQLMDLFINNTHIKYIPVNKMFENMFEHNSGITKFESEKSDLSLKKDKLATDTFKTIKTKENSRDIEIKKSLQFCATKKLSTSSKKFLDLSRIDLIDKIADPLPLQTQIIPKHILFGDTRSLFKKKSTNTEINSSLESSVKRQTLDLSKLDLIDKIADFSSLQTRTVPKDILLDKDTTFLLKENSTTTEIDSSYKPSLIMPIPIISKNDNFPELVQEKIISVSSNSMLPVFSFITSTIPFESSPAVVLSSLSQINSLVTSIKSYMVPIESPRLGYIAKSESMSLQTEEDPLKFNDDDDIHTNIQLLPIMQSKDLIHLMKVDDIAVNLFYAINKLMPTTCNYDTIMMSPTENVLTMPLESDQVENISVMKHGNENEVDLFDTMHNVNDNETFHLLDNTNYTKEILEDKYMLRCLQLFHQKPTLPDLSILHSIQVSSSKPCFSDDSLTNSELLSDINSSFGEILSTTNLNNEDKFPDV</sequence>
<accession>A0A6G0U325</accession>
<dbReference type="GO" id="GO:0006357">
    <property type="term" value="P:regulation of transcription by RNA polymerase II"/>
    <property type="evidence" value="ECO:0007669"/>
    <property type="project" value="TreeGrafter"/>
</dbReference>
<feature type="region of interest" description="Disordered" evidence="2">
    <location>
        <begin position="657"/>
        <end position="676"/>
    </location>
</feature>
<feature type="region of interest" description="Disordered" evidence="2">
    <location>
        <begin position="51"/>
        <end position="74"/>
    </location>
</feature>
<dbReference type="InterPro" id="IPR021950">
    <property type="entry name" value="Spt20"/>
</dbReference>
<name>A0A6G0U325_APHGL</name>